<evidence type="ECO:0000256" key="3">
    <source>
        <dbReference type="ARBA" id="ARBA00022989"/>
    </source>
</evidence>
<evidence type="ECO:0000256" key="1">
    <source>
        <dbReference type="ARBA" id="ARBA00004141"/>
    </source>
</evidence>
<keyword evidence="2 6" id="KW-0812">Transmembrane</keyword>
<sequence>MPAQYAALPSDPRHDDEIDELEAAFEGSDDEGDEDQFHDARSEYQPLKPEDTSSPEVPLTNAGIDGGDVERSTSNGRHARTQSTYDFENVNDYDYAYHPPPGEPPRADRALENNNWGNTNGIIPDFSNISFPQNAHQRGLNWIRSFLPERFRGRSSARERVVGGGFENDGVFANVMAKPTVHAPGQLEGDEVDGVYVMPEDAQKDAPPSYASAQADSVPPYWETTIHAPSSLSPGNMLPGELPIDGLATGTLFSFLWNMLVSISFQFVGFLLTYLMHTTHAAKLGARAGLGLTLVQYGFALRTNEEQSSEGMGMETNLAGTAPPAIPTFATAAEADSWFAANPNATALADSSIAGDPNTFMNDVTTEWLAFLLMTIGWFILLNSLLGFWRIKRWERSILASHQSPSTTSTSVSQSQTDAEPTTRVRHHRTTSSLSYPRNPMLPFLSPLERTLGIRVPSMGMFREGLGFNAGAYPGTDARPQSRLSSLFEGMDGVDGVDNEGHSRVPEEPDLEAGHPNSEHEQGADDDENTALFNNIPHDHPERARLIAEAYENERRLQEDLRAAGLL</sequence>
<evidence type="ECO:0000256" key="2">
    <source>
        <dbReference type="ARBA" id="ARBA00022692"/>
    </source>
</evidence>
<accession>A0A0H2S230</accession>
<evidence type="ECO:0000256" key="5">
    <source>
        <dbReference type="SAM" id="MobiDB-lite"/>
    </source>
</evidence>
<dbReference type="PANTHER" id="PTHR13396">
    <property type="entry name" value="NEDD4 FAMILY INTERACTING PROTEIN 1/2"/>
    <property type="match status" value="1"/>
</dbReference>
<dbReference type="InParanoid" id="A0A0H2S230"/>
<evidence type="ECO:0000256" key="4">
    <source>
        <dbReference type="ARBA" id="ARBA00023136"/>
    </source>
</evidence>
<gene>
    <name evidence="7" type="ORF">SCHPADRAFT_995499</name>
</gene>
<dbReference type="Pfam" id="PF10176">
    <property type="entry name" value="NEDD4_Bsd2"/>
    <property type="match status" value="1"/>
</dbReference>
<name>A0A0H2S230_9AGAM</name>
<evidence type="ECO:0000313" key="8">
    <source>
        <dbReference type="Proteomes" id="UP000053477"/>
    </source>
</evidence>
<evidence type="ECO:0000256" key="6">
    <source>
        <dbReference type="SAM" id="Phobius"/>
    </source>
</evidence>
<feature type="transmembrane region" description="Helical" evidence="6">
    <location>
        <begin position="368"/>
        <end position="389"/>
    </location>
</feature>
<feature type="region of interest" description="Disordered" evidence="5">
    <location>
        <begin position="1"/>
        <end position="103"/>
    </location>
</feature>
<dbReference type="Proteomes" id="UP000053477">
    <property type="component" value="Unassembled WGS sequence"/>
</dbReference>
<evidence type="ECO:0000313" key="7">
    <source>
        <dbReference type="EMBL" id="KLO15858.1"/>
    </source>
</evidence>
<dbReference type="GO" id="GO:0031398">
    <property type="term" value="P:positive regulation of protein ubiquitination"/>
    <property type="evidence" value="ECO:0007669"/>
    <property type="project" value="TreeGrafter"/>
</dbReference>
<dbReference type="GO" id="GO:0030001">
    <property type="term" value="P:metal ion transport"/>
    <property type="evidence" value="ECO:0007669"/>
    <property type="project" value="InterPro"/>
</dbReference>
<feature type="compositionally biased region" description="Polar residues" evidence="5">
    <location>
        <begin position="72"/>
        <end position="86"/>
    </location>
</feature>
<comment type="subcellular location">
    <subcellularLocation>
        <location evidence="1">Membrane</location>
        <topology evidence="1">Multi-pass membrane protein</topology>
    </subcellularLocation>
</comment>
<feature type="region of interest" description="Disordered" evidence="5">
    <location>
        <begin position="402"/>
        <end position="436"/>
    </location>
</feature>
<keyword evidence="4 6" id="KW-0472">Membrane</keyword>
<dbReference type="GO" id="GO:0007034">
    <property type="term" value="P:vacuolar transport"/>
    <property type="evidence" value="ECO:0007669"/>
    <property type="project" value="InterPro"/>
</dbReference>
<dbReference type="AlphaFoldDB" id="A0A0H2S230"/>
<dbReference type="OrthoDB" id="10003116at2759"/>
<dbReference type="InterPro" id="IPR019325">
    <property type="entry name" value="NEDD4/Bsd2"/>
</dbReference>
<feature type="compositionally biased region" description="Low complexity" evidence="5">
    <location>
        <begin position="402"/>
        <end position="417"/>
    </location>
</feature>
<dbReference type="PANTHER" id="PTHR13396:SF5">
    <property type="entry name" value="NEDD4 FAMILY INTERACTING PROTEIN"/>
    <property type="match status" value="1"/>
</dbReference>
<dbReference type="GO" id="GO:0016020">
    <property type="term" value="C:membrane"/>
    <property type="evidence" value="ECO:0007669"/>
    <property type="project" value="UniProtKB-SubCell"/>
</dbReference>
<dbReference type="STRING" id="27342.A0A0H2S230"/>
<proteinExistence type="predicted"/>
<feature type="compositionally biased region" description="Acidic residues" evidence="5">
    <location>
        <begin position="17"/>
        <end position="34"/>
    </location>
</feature>
<feature type="region of interest" description="Disordered" evidence="5">
    <location>
        <begin position="492"/>
        <end position="540"/>
    </location>
</feature>
<dbReference type="GO" id="GO:0005783">
    <property type="term" value="C:endoplasmic reticulum"/>
    <property type="evidence" value="ECO:0007669"/>
    <property type="project" value="TreeGrafter"/>
</dbReference>
<feature type="transmembrane region" description="Helical" evidence="6">
    <location>
        <begin position="252"/>
        <end position="272"/>
    </location>
</feature>
<dbReference type="GO" id="GO:0005794">
    <property type="term" value="C:Golgi apparatus"/>
    <property type="evidence" value="ECO:0007669"/>
    <property type="project" value="TreeGrafter"/>
</dbReference>
<dbReference type="GO" id="GO:0048471">
    <property type="term" value="C:perinuclear region of cytoplasm"/>
    <property type="evidence" value="ECO:0007669"/>
    <property type="project" value="TreeGrafter"/>
</dbReference>
<keyword evidence="8" id="KW-1185">Reference proteome</keyword>
<protein>
    <recommendedName>
        <fullName evidence="9">Metal homeostatis protein bsd2</fullName>
    </recommendedName>
</protein>
<reference evidence="7 8" key="1">
    <citation type="submission" date="2015-04" db="EMBL/GenBank/DDBJ databases">
        <title>Complete genome sequence of Schizopora paradoxa KUC8140, a cosmopolitan wood degrader in East Asia.</title>
        <authorList>
            <consortium name="DOE Joint Genome Institute"/>
            <person name="Min B."/>
            <person name="Park H."/>
            <person name="Jang Y."/>
            <person name="Kim J.-J."/>
            <person name="Kim K.H."/>
            <person name="Pangilinan J."/>
            <person name="Lipzen A."/>
            <person name="Riley R."/>
            <person name="Grigoriev I.V."/>
            <person name="Spatafora J.W."/>
            <person name="Choi I.-G."/>
        </authorList>
    </citation>
    <scope>NUCLEOTIDE SEQUENCE [LARGE SCALE GENOMIC DNA]</scope>
    <source>
        <strain evidence="7 8">KUC8140</strain>
    </source>
</reference>
<dbReference type="GO" id="GO:0006511">
    <property type="term" value="P:ubiquitin-dependent protein catabolic process"/>
    <property type="evidence" value="ECO:0007669"/>
    <property type="project" value="TreeGrafter"/>
</dbReference>
<evidence type="ECO:0008006" key="9">
    <source>
        <dbReference type="Google" id="ProtNLM"/>
    </source>
</evidence>
<dbReference type="EMBL" id="KQ085923">
    <property type="protein sequence ID" value="KLO15858.1"/>
    <property type="molecule type" value="Genomic_DNA"/>
</dbReference>
<organism evidence="7 8">
    <name type="scientific">Schizopora paradoxa</name>
    <dbReference type="NCBI Taxonomy" id="27342"/>
    <lineage>
        <taxon>Eukaryota</taxon>
        <taxon>Fungi</taxon>
        <taxon>Dikarya</taxon>
        <taxon>Basidiomycota</taxon>
        <taxon>Agaricomycotina</taxon>
        <taxon>Agaricomycetes</taxon>
        <taxon>Hymenochaetales</taxon>
        <taxon>Schizoporaceae</taxon>
        <taxon>Schizopora</taxon>
    </lineage>
</organism>
<keyword evidence="3 6" id="KW-1133">Transmembrane helix</keyword>
<dbReference type="CDD" id="cd22212">
    <property type="entry name" value="NDFIP-like"/>
    <property type="match status" value="1"/>
</dbReference>